<evidence type="ECO:0008006" key="9">
    <source>
        <dbReference type="Google" id="ProtNLM"/>
    </source>
</evidence>
<dbReference type="PANTHER" id="PTHR24567">
    <property type="entry name" value="CRP FAMILY TRANSCRIPTIONAL REGULATORY PROTEIN"/>
    <property type="match status" value="1"/>
</dbReference>
<feature type="domain" description="HTH crp-type" evidence="6">
    <location>
        <begin position="157"/>
        <end position="231"/>
    </location>
</feature>
<dbReference type="SUPFAM" id="SSF46785">
    <property type="entry name" value="Winged helix' DNA-binding domain"/>
    <property type="match status" value="1"/>
</dbReference>
<dbReference type="InterPro" id="IPR012318">
    <property type="entry name" value="HTH_CRP"/>
</dbReference>
<comment type="caution">
    <text evidence="7">The sequence shown here is derived from an EMBL/GenBank/DDBJ whole genome shotgun (WGS) entry which is preliminary data.</text>
</comment>
<keyword evidence="8" id="KW-1185">Reference proteome</keyword>
<dbReference type="Pfam" id="PF13545">
    <property type="entry name" value="HTH_Crp_2"/>
    <property type="match status" value="1"/>
</dbReference>
<dbReference type="SMART" id="SM00100">
    <property type="entry name" value="cNMP"/>
    <property type="match status" value="1"/>
</dbReference>
<evidence type="ECO:0000256" key="1">
    <source>
        <dbReference type="ARBA" id="ARBA00023015"/>
    </source>
</evidence>
<evidence type="ECO:0000259" key="6">
    <source>
        <dbReference type="PROSITE" id="PS51063"/>
    </source>
</evidence>
<dbReference type="PANTHER" id="PTHR24567:SF74">
    <property type="entry name" value="HTH-TYPE TRANSCRIPTIONAL REGULATOR ARCR"/>
    <property type="match status" value="1"/>
</dbReference>
<reference evidence="7 8" key="1">
    <citation type="submission" date="2016-05" db="EMBL/GenBank/DDBJ databases">
        <title>Paenibacillus oryzae. sp. nov., isolated from the rice root.</title>
        <authorList>
            <person name="Zhang J."/>
            <person name="Zhang X."/>
        </authorList>
    </citation>
    <scope>NUCLEOTIDE SEQUENCE [LARGE SCALE GENOMIC DNA]</scope>
    <source>
        <strain evidence="7 8">1DrF-4</strain>
    </source>
</reference>
<evidence type="ECO:0000256" key="2">
    <source>
        <dbReference type="ARBA" id="ARBA00023125"/>
    </source>
</evidence>
<feature type="domain" description="Cyclic nucleotide-binding" evidence="5">
    <location>
        <begin position="28"/>
        <end position="131"/>
    </location>
</feature>
<sequence length="252" mass="27759">MSIYFATETENTETRGEKLVQNGNGSLFTEGQLDQLASVMHVKKIASGSHLFWEGDDAVSVYWVRKGRIKLRKSTGDGKDLLISIMQAGDLLADIDAWDTSHRYSAEAMDEVEVGVVSRLQLELLMSKSGDFSYRFAMWMSLMQRKTESKLRDLLLGGKNGALASILVRLSNSFGVMKPDGILLDIKLTNSEMADLVGTTRESVNRMLSSMRTDGIVEAVPGGMLKILDLEALRVMAGCPDCPACPKEICRI</sequence>
<dbReference type="SMART" id="SM00419">
    <property type="entry name" value="HTH_CRP"/>
    <property type="match status" value="1"/>
</dbReference>
<dbReference type="InterPro" id="IPR018490">
    <property type="entry name" value="cNMP-bd_dom_sf"/>
</dbReference>
<dbReference type="InterPro" id="IPR000595">
    <property type="entry name" value="cNMP-bd_dom"/>
</dbReference>
<dbReference type="OrthoDB" id="9810708at2"/>
<evidence type="ECO:0000259" key="5">
    <source>
        <dbReference type="PROSITE" id="PS50042"/>
    </source>
</evidence>
<dbReference type="Pfam" id="PF00027">
    <property type="entry name" value="cNMP_binding"/>
    <property type="match status" value="1"/>
</dbReference>
<name>A0A1A5YA12_9BACL</name>
<dbReference type="EMBL" id="LYPA01000080">
    <property type="protein sequence ID" value="OBR62459.1"/>
    <property type="molecule type" value="Genomic_DNA"/>
</dbReference>
<dbReference type="InterPro" id="IPR050397">
    <property type="entry name" value="Env_Response_Regulators"/>
</dbReference>
<evidence type="ECO:0000313" key="8">
    <source>
        <dbReference type="Proteomes" id="UP000092024"/>
    </source>
</evidence>
<dbReference type="PROSITE" id="PS00042">
    <property type="entry name" value="HTH_CRP_1"/>
    <property type="match status" value="1"/>
</dbReference>
<keyword evidence="4" id="KW-0804">Transcription</keyword>
<dbReference type="InterPro" id="IPR014710">
    <property type="entry name" value="RmlC-like_jellyroll"/>
</dbReference>
<dbReference type="STRING" id="1844972.A7K91_02265"/>
<gene>
    <name evidence="7" type="ORF">A7K91_02265</name>
</gene>
<dbReference type="CDD" id="cd00038">
    <property type="entry name" value="CAP_ED"/>
    <property type="match status" value="1"/>
</dbReference>
<keyword evidence="1" id="KW-0805">Transcription regulation</keyword>
<keyword evidence="2" id="KW-0238">DNA-binding</keyword>
<evidence type="ECO:0000313" key="7">
    <source>
        <dbReference type="EMBL" id="OBR62459.1"/>
    </source>
</evidence>
<dbReference type="RefSeq" id="WP_068687319.1">
    <property type="nucleotide sequence ID" value="NZ_LYPA01000080.1"/>
</dbReference>
<dbReference type="AlphaFoldDB" id="A0A1A5YA12"/>
<dbReference type="GO" id="GO:0003700">
    <property type="term" value="F:DNA-binding transcription factor activity"/>
    <property type="evidence" value="ECO:0007669"/>
    <property type="project" value="InterPro"/>
</dbReference>
<dbReference type="PROSITE" id="PS50042">
    <property type="entry name" value="CNMP_BINDING_3"/>
    <property type="match status" value="1"/>
</dbReference>
<dbReference type="InterPro" id="IPR018335">
    <property type="entry name" value="Tscrpt_reg_HTH_Crp-type_CS"/>
</dbReference>
<dbReference type="Gene3D" id="1.10.10.10">
    <property type="entry name" value="Winged helix-like DNA-binding domain superfamily/Winged helix DNA-binding domain"/>
    <property type="match status" value="1"/>
</dbReference>
<dbReference type="GO" id="GO:0003677">
    <property type="term" value="F:DNA binding"/>
    <property type="evidence" value="ECO:0007669"/>
    <property type="project" value="UniProtKB-KW"/>
</dbReference>
<keyword evidence="3" id="KW-0010">Activator</keyword>
<proteinExistence type="predicted"/>
<evidence type="ECO:0000256" key="3">
    <source>
        <dbReference type="ARBA" id="ARBA00023159"/>
    </source>
</evidence>
<dbReference type="PROSITE" id="PS51063">
    <property type="entry name" value="HTH_CRP_2"/>
    <property type="match status" value="1"/>
</dbReference>
<dbReference type="Proteomes" id="UP000092024">
    <property type="component" value="Unassembled WGS sequence"/>
</dbReference>
<dbReference type="Gene3D" id="2.60.120.10">
    <property type="entry name" value="Jelly Rolls"/>
    <property type="match status" value="1"/>
</dbReference>
<dbReference type="InterPro" id="IPR036390">
    <property type="entry name" value="WH_DNA-bd_sf"/>
</dbReference>
<dbReference type="PRINTS" id="PR00034">
    <property type="entry name" value="HTHCRP"/>
</dbReference>
<evidence type="ECO:0000256" key="4">
    <source>
        <dbReference type="ARBA" id="ARBA00023163"/>
    </source>
</evidence>
<protein>
    <recommendedName>
        <fullName evidence="9">Crp/Fnr family transcriptional regulator</fullName>
    </recommendedName>
</protein>
<dbReference type="InterPro" id="IPR036388">
    <property type="entry name" value="WH-like_DNA-bd_sf"/>
</dbReference>
<dbReference type="GO" id="GO:0005829">
    <property type="term" value="C:cytosol"/>
    <property type="evidence" value="ECO:0007669"/>
    <property type="project" value="TreeGrafter"/>
</dbReference>
<organism evidence="7 8">
    <name type="scientific">Paenibacillus oryzae</name>
    <dbReference type="NCBI Taxonomy" id="1844972"/>
    <lineage>
        <taxon>Bacteria</taxon>
        <taxon>Bacillati</taxon>
        <taxon>Bacillota</taxon>
        <taxon>Bacilli</taxon>
        <taxon>Bacillales</taxon>
        <taxon>Paenibacillaceae</taxon>
        <taxon>Paenibacillus</taxon>
    </lineage>
</organism>
<dbReference type="SUPFAM" id="SSF51206">
    <property type="entry name" value="cAMP-binding domain-like"/>
    <property type="match status" value="1"/>
</dbReference>
<dbReference type="CDD" id="cd00092">
    <property type="entry name" value="HTH_CRP"/>
    <property type="match status" value="1"/>
</dbReference>
<accession>A0A1A5YA12</accession>